<dbReference type="EMBL" id="CABPSX010000005">
    <property type="protein sequence ID" value="VVG71958.1"/>
    <property type="molecule type" value="Genomic_DNA"/>
</dbReference>
<feature type="chain" id="PRO_5022878492" evidence="2">
    <location>
        <begin position="34"/>
        <end position="1205"/>
    </location>
</feature>
<keyword evidence="1" id="KW-0175">Coiled coil</keyword>
<feature type="domain" description="Autotransporter" evidence="3">
    <location>
        <begin position="924"/>
        <end position="1205"/>
    </location>
</feature>
<accession>A0A5E5P5M5</accession>
<dbReference type="SUPFAM" id="SSF103515">
    <property type="entry name" value="Autotransporter"/>
    <property type="match status" value="1"/>
</dbReference>
<evidence type="ECO:0000259" key="3">
    <source>
        <dbReference type="PROSITE" id="PS51208"/>
    </source>
</evidence>
<evidence type="ECO:0000256" key="1">
    <source>
        <dbReference type="SAM" id="Coils"/>
    </source>
</evidence>
<sequence length="1205" mass="125812">MKSKFQTSQTLRQSKICLAVATMLAAMSMPAQAENVIESEAAAWSEEKSNVAKRMSDRLQRLTDEYQEKLEKANSQSSLKTVRLNIYSKTKDIASEIDYKKEMANLSEVADKLIADLKGGGREIEGWLLDLRVADMENVKREIQKVMDAGSDEFERARGQFDVFLKNNAEALKSADEALSVGAKKTALNARFDALNNADEATFKLMANTKELVASSQNGSAAALTWGNNNLFNAHFDEGYPDGASQIGKETVLDITKRSGAVSDAIDGANGHERDVGTIRVAKDVTHLVGVIEGYLNVHQGLEGAGELAVAVGNSGSLNFEKGGKGIDPAARHVVLIAGSGASAEEVVAGAFGTGGKIDEEPGVIRFLAGTSAQNAAIAIATGAQLRFEEGSSAGASTIMVNDGTVHFDDAHAGSASIQNAGRLVVDSSTMGTSSVINGAEGEFTASDTQLEKMHLTNLGTTEFFGAAGGNARISNDGDGHVTIHDTNLENLSIDNANVLEIVNSSAGKATILNAQGAVVMFSDTALESLQLENRGTVIAKGNTTADNARIRMSGGVFDVSNIEGPEGRRHLDGEITIGSLSGHGDLLAEDTHVTLGSLNQDDVFEGRILNSQEVPLDVSTKMRAQLANGDDAQELAEYEGVRLTKVGTGNLTLTAGQSDVSMIAVEAGMLTAAHVNALGAGTVSIAAEGTVALSQDVTGVTELTNAGTLNLGMNKLEVGTYASETGAKIKSRIEKVDGELRGGNIRVSKEGNFEKTELLVSAANDIEIQDIVGNFEVVQAEGDAQVTGGKVTVGSISVDSKPITEDPKPVIDTKITEKNIVKFVAADGGYTANEQAVLASVDGVTVGDLSSGKIGGKVLSAMALQTAGSDEQRKSARMLSGESLVNNAVAAQAAATTFQRGMQTRMIAGGAMFDDKTTNGALAADNGIAGWASFNGGKTSQRGDGMSFDVKGLDGAIGVDKRVNRNTLVGASVGFGNQESKAKGLAGESKVNSVSVGLYGSHLTDTNWFVNGGASYTNHSVKTDRTVSARNASARLTGKTSGQTFGMFGEVGKRFEVSGMNIDPSVGVRVASTRLNAFDEANRDGSGNDGLKVGSQSQTSTRGVLGVRLWSEVASVAGGKVAPSLRLTYEREFSNTQSSLTSAIYGASNKFTVKGPKLGKDIFTADLGLDMQLKKQLEVRVGGNVSVRKGENALGGGISAKYRF</sequence>
<protein>
    <submittedName>
        <fullName evidence="4">Extracellular serine protease</fullName>
        <ecNumber evidence="4">3.4.21.-</ecNumber>
    </submittedName>
</protein>
<evidence type="ECO:0000313" key="5">
    <source>
        <dbReference type="Proteomes" id="UP000364291"/>
    </source>
</evidence>
<name>A0A5E5P5M5_9BURK</name>
<dbReference type="PROSITE" id="PS51208">
    <property type="entry name" value="AUTOTRANSPORTER"/>
    <property type="match status" value="1"/>
</dbReference>
<dbReference type="AlphaFoldDB" id="A0A5E5P5M5"/>
<evidence type="ECO:0000313" key="4">
    <source>
        <dbReference type="EMBL" id="VVG71958.1"/>
    </source>
</evidence>
<keyword evidence="4" id="KW-0645">Protease</keyword>
<proteinExistence type="predicted"/>
<dbReference type="InterPro" id="IPR036709">
    <property type="entry name" value="Autotransporte_beta_dom_sf"/>
</dbReference>
<dbReference type="OrthoDB" id="8938850at2"/>
<dbReference type="GO" id="GO:0006508">
    <property type="term" value="P:proteolysis"/>
    <property type="evidence" value="ECO:0007669"/>
    <property type="project" value="UniProtKB-KW"/>
</dbReference>
<dbReference type="Proteomes" id="UP000364291">
    <property type="component" value="Unassembled WGS sequence"/>
</dbReference>
<dbReference type="SMART" id="SM00869">
    <property type="entry name" value="Autotransporter"/>
    <property type="match status" value="1"/>
</dbReference>
<feature type="coiled-coil region" evidence="1">
    <location>
        <begin position="45"/>
        <end position="76"/>
    </location>
</feature>
<dbReference type="GO" id="GO:0008233">
    <property type="term" value="F:peptidase activity"/>
    <property type="evidence" value="ECO:0007669"/>
    <property type="project" value="UniProtKB-KW"/>
</dbReference>
<dbReference type="InterPro" id="IPR005546">
    <property type="entry name" value="Autotransporte_beta"/>
</dbReference>
<organism evidence="4 5">
    <name type="scientific">Pandoraea apista</name>
    <dbReference type="NCBI Taxonomy" id="93218"/>
    <lineage>
        <taxon>Bacteria</taxon>
        <taxon>Pseudomonadati</taxon>
        <taxon>Pseudomonadota</taxon>
        <taxon>Betaproteobacteria</taxon>
        <taxon>Burkholderiales</taxon>
        <taxon>Burkholderiaceae</taxon>
        <taxon>Pandoraea</taxon>
    </lineage>
</organism>
<feature type="signal peptide" evidence="2">
    <location>
        <begin position="1"/>
        <end position="33"/>
    </location>
</feature>
<keyword evidence="2" id="KW-0732">Signal</keyword>
<gene>
    <name evidence="4" type="ORF">PAP18089_02948</name>
</gene>
<keyword evidence="4" id="KW-0378">Hydrolase</keyword>
<dbReference type="Gene3D" id="2.40.128.130">
    <property type="entry name" value="Autotransporter beta-domain"/>
    <property type="match status" value="1"/>
</dbReference>
<evidence type="ECO:0000256" key="2">
    <source>
        <dbReference type="SAM" id="SignalP"/>
    </source>
</evidence>
<dbReference type="EC" id="3.4.21.-" evidence="4"/>
<reference evidence="4 5" key="1">
    <citation type="submission" date="2019-08" db="EMBL/GenBank/DDBJ databases">
        <authorList>
            <person name="Peeters C."/>
        </authorList>
    </citation>
    <scope>NUCLEOTIDE SEQUENCE [LARGE SCALE GENOMIC DNA]</scope>
    <source>
        <strain evidence="4 5">LMG 18089</strain>
    </source>
</reference>
<dbReference type="Pfam" id="PF03797">
    <property type="entry name" value="Autotransporter"/>
    <property type="match status" value="1"/>
</dbReference>